<reference evidence="2 3" key="1">
    <citation type="submission" date="2019-04" db="EMBL/GenBank/DDBJ databases">
        <title>Friends and foes A comparative genomics study of 23 Aspergillus species from section Flavi.</title>
        <authorList>
            <consortium name="DOE Joint Genome Institute"/>
            <person name="Kjaerbolling I."/>
            <person name="Vesth T."/>
            <person name="Frisvad J.C."/>
            <person name="Nybo J.L."/>
            <person name="Theobald S."/>
            <person name="Kildgaard S."/>
            <person name="Isbrandt T."/>
            <person name="Kuo A."/>
            <person name="Sato A."/>
            <person name="Lyhne E.K."/>
            <person name="Kogle M.E."/>
            <person name="Wiebenga A."/>
            <person name="Kun R.S."/>
            <person name="Lubbers R.J."/>
            <person name="Makela M.R."/>
            <person name="Barry K."/>
            <person name="Chovatia M."/>
            <person name="Clum A."/>
            <person name="Daum C."/>
            <person name="Haridas S."/>
            <person name="He G."/>
            <person name="LaButti K."/>
            <person name="Lipzen A."/>
            <person name="Mondo S."/>
            <person name="Riley R."/>
            <person name="Salamov A."/>
            <person name="Simmons B.A."/>
            <person name="Magnuson J.K."/>
            <person name="Henrissat B."/>
            <person name="Mortensen U.H."/>
            <person name="Larsen T.O."/>
            <person name="Devries R.P."/>
            <person name="Grigoriev I.V."/>
            <person name="Machida M."/>
            <person name="Baker S.E."/>
            <person name="Andersen M.R."/>
        </authorList>
    </citation>
    <scope>NUCLEOTIDE SEQUENCE [LARGE SCALE GENOMIC DNA]</scope>
    <source>
        <strain evidence="2 3">CBS 151.66</strain>
    </source>
</reference>
<dbReference type="EMBL" id="ML732219">
    <property type="protein sequence ID" value="KAB8073864.1"/>
    <property type="molecule type" value="Genomic_DNA"/>
</dbReference>
<feature type="region of interest" description="Disordered" evidence="1">
    <location>
        <begin position="322"/>
        <end position="436"/>
    </location>
</feature>
<feature type="compositionally biased region" description="Polar residues" evidence="1">
    <location>
        <begin position="233"/>
        <end position="245"/>
    </location>
</feature>
<feature type="compositionally biased region" description="Polar residues" evidence="1">
    <location>
        <begin position="337"/>
        <end position="347"/>
    </location>
</feature>
<keyword evidence="3" id="KW-1185">Reference proteome</keyword>
<feature type="region of interest" description="Disordered" evidence="1">
    <location>
        <begin position="451"/>
        <end position="500"/>
    </location>
</feature>
<feature type="compositionally biased region" description="Basic and acidic residues" evidence="1">
    <location>
        <begin position="389"/>
        <end position="403"/>
    </location>
</feature>
<sequence length="500" mass="55291">MANGYGRLPDDFDPNWHLRYLPPPPQQLFETGHFLYHPQPVRPTPCPAYLGTGPFMTTSPFSIREGLFGGRELSPGARHFAAIQSHMFARQQVPRVGTENVYWRFGDPIPSGWRVAVIPHVVSSPRPGEHHILMPEQEPPESYVHRREIPVSLLLCDEPDHTVVEHAAILHKMKHSDAVAAPVSELNTMPRLPSDGGDIPPDSPGPADIPVPVDAPNTHTSDSPEETTDLGVTRTQPDNNSTPSPTQAAEVMLVEFEELTTHTAKCDLCNSRNATGMSRCLICGWQSCHACTIASGCFRTHHINGNIHTGPINKEGLAATARDSFSKSNKKVKLSTPMKSTATQPKQASKAKQGRAIKKPKATKKTNQSLSNEARRANQEALTEGAGESENRKTKNTRDRWESDSNLDGDTTESLPDEDKMTQWSPLNPPLNQDDLHRYAVEQASRACAELRQKKRKGKKDEAAMDTETGRVVARSNMAVHKPVRTKAQVYSRKQPGRNR</sequence>
<feature type="region of interest" description="Disordered" evidence="1">
    <location>
        <begin position="187"/>
        <end position="245"/>
    </location>
</feature>
<proteinExistence type="predicted"/>
<feature type="compositionally biased region" description="Basic residues" evidence="1">
    <location>
        <begin position="352"/>
        <end position="364"/>
    </location>
</feature>
<dbReference type="Proteomes" id="UP000326565">
    <property type="component" value="Unassembled WGS sequence"/>
</dbReference>
<name>A0A5N5X307_9EURO</name>
<organism evidence="2 3">
    <name type="scientific">Aspergillus leporis</name>
    <dbReference type="NCBI Taxonomy" id="41062"/>
    <lineage>
        <taxon>Eukaryota</taxon>
        <taxon>Fungi</taxon>
        <taxon>Dikarya</taxon>
        <taxon>Ascomycota</taxon>
        <taxon>Pezizomycotina</taxon>
        <taxon>Eurotiomycetes</taxon>
        <taxon>Eurotiomycetidae</taxon>
        <taxon>Eurotiales</taxon>
        <taxon>Aspergillaceae</taxon>
        <taxon>Aspergillus</taxon>
        <taxon>Aspergillus subgen. Circumdati</taxon>
    </lineage>
</organism>
<dbReference type="OrthoDB" id="4755622at2759"/>
<evidence type="ECO:0000256" key="1">
    <source>
        <dbReference type="SAM" id="MobiDB-lite"/>
    </source>
</evidence>
<dbReference type="AlphaFoldDB" id="A0A5N5X307"/>
<accession>A0A5N5X307</accession>
<protein>
    <submittedName>
        <fullName evidence="2">Uncharacterized protein</fullName>
    </submittedName>
</protein>
<evidence type="ECO:0000313" key="3">
    <source>
        <dbReference type="Proteomes" id="UP000326565"/>
    </source>
</evidence>
<gene>
    <name evidence="2" type="ORF">BDV29DRAFT_201619</name>
</gene>
<evidence type="ECO:0000313" key="2">
    <source>
        <dbReference type="EMBL" id="KAB8073864.1"/>
    </source>
</evidence>